<feature type="binding site" evidence="3">
    <location>
        <begin position="220"/>
        <end position="223"/>
    </location>
    <ligand>
        <name>GTP</name>
        <dbReference type="ChEBI" id="CHEBI:37565"/>
    </ligand>
</feature>
<feature type="compositionally biased region" description="Basic residues" evidence="4">
    <location>
        <begin position="32"/>
        <end position="41"/>
    </location>
</feature>
<evidence type="ECO:0000259" key="6">
    <source>
        <dbReference type="PROSITE" id="PS51721"/>
    </source>
</evidence>
<comment type="function">
    <text evidence="3">One of several proteins that assist in the late maturation steps of the functional core of the 30S ribosomal subunit. Helps release RbfA from mature subunits. May play a role in the assembly of ribosomal proteins into the subunit. Circularly permuted GTPase that catalyzes slow GTP hydrolysis, GTPase activity is stimulated by the 30S ribosomal subunit.</text>
</comment>
<evidence type="ECO:0000256" key="4">
    <source>
        <dbReference type="SAM" id="MobiDB-lite"/>
    </source>
</evidence>
<evidence type="ECO:0000259" key="5">
    <source>
        <dbReference type="PROSITE" id="PS50936"/>
    </source>
</evidence>
<dbReference type="Gene3D" id="3.40.50.300">
    <property type="entry name" value="P-loop containing nucleotide triphosphate hydrolases"/>
    <property type="match status" value="1"/>
</dbReference>
<sequence length="400" mass="45718">MAKKKKQKQNHLERFENLSDEQKMEILSSAARLRKAHKMKRSDRGDWKRNLERGRDHSGKSASRMPQQKSDGLEDWTRKAMELADSMNTLDKVSERELFQGVVKSISRGGGIVRGSHGEMTFSLKSELAMLQKTGVSVGEEIFYSMKGDGNALVERIAKRKSIFSRPDPLRPKLERVIAVNIDYVCMVSSLDSPAFNPYFIDRVLIGARQSGADFVLCLNKMDLEFKDKEKVLKELDYYRKLGVTIFEVSAEEDLGIDELKLFLKGKKSVFVGTSGVGKSSLLNTISPGLDIKTQETREKAGGRGRHTTVMSTFHYLEEDDLYIIDTPGFREFNLMEINKDELKFYFPEFEGLESCKFNNCQHIHELGCTVLDAVEKDEIYERRYDSYLRILDTLPKSDT</sequence>
<feature type="compositionally biased region" description="Basic and acidic residues" evidence="4">
    <location>
        <begin position="42"/>
        <end position="59"/>
    </location>
</feature>
<proteinExistence type="inferred from homology"/>
<evidence type="ECO:0000313" key="8">
    <source>
        <dbReference type="Proteomes" id="UP001214250"/>
    </source>
</evidence>
<dbReference type="PANTHER" id="PTHR32120">
    <property type="entry name" value="SMALL RIBOSOMAL SUBUNIT BIOGENESIS GTPASE RSGA"/>
    <property type="match status" value="1"/>
</dbReference>
<feature type="region of interest" description="Disordered" evidence="4">
    <location>
        <begin position="1"/>
        <end position="74"/>
    </location>
</feature>
<dbReference type="InterPro" id="IPR027417">
    <property type="entry name" value="P-loop_NTPase"/>
</dbReference>
<evidence type="ECO:0000256" key="3">
    <source>
        <dbReference type="HAMAP-Rule" id="MF_01820"/>
    </source>
</evidence>
<keyword evidence="8" id="KW-1185">Reference proteome</keyword>
<dbReference type="NCBIfam" id="TIGR00157">
    <property type="entry name" value="ribosome small subunit-dependent GTPase A"/>
    <property type="match status" value="1"/>
</dbReference>
<dbReference type="EMBL" id="CP117812">
    <property type="protein sequence ID" value="WDE98392.1"/>
    <property type="molecule type" value="Genomic_DNA"/>
</dbReference>
<comment type="similarity">
    <text evidence="3">Belongs to the TRAFAC class YlqF/YawG GTPase family. RsgA subfamily.</text>
</comment>
<gene>
    <name evidence="3 7" type="primary">rsgA</name>
    <name evidence="7" type="ORF">PQO03_21500</name>
</gene>
<keyword evidence="1 3" id="KW-0547">Nucleotide-binding</keyword>
<evidence type="ECO:0000256" key="1">
    <source>
        <dbReference type="ARBA" id="ARBA00022741"/>
    </source>
</evidence>
<accession>A0ABY7VXE7</accession>
<dbReference type="InterPro" id="IPR030378">
    <property type="entry name" value="G_CP_dom"/>
</dbReference>
<comment type="cofactor">
    <cofactor evidence="3">
        <name>Zn(2+)</name>
        <dbReference type="ChEBI" id="CHEBI:29105"/>
    </cofactor>
    <text evidence="3">Binds 1 zinc ion per subunit.</text>
</comment>
<dbReference type="CDD" id="cd01854">
    <property type="entry name" value="YjeQ_EngC"/>
    <property type="match status" value="1"/>
</dbReference>
<feature type="binding site" evidence="3">
    <location>
        <position position="361"/>
    </location>
    <ligand>
        <name>Zn(2+)</name>
        <dbReference type="ChEBI" id="CHEBI:29105"/>
    </ligand>
</feature>
<dbReference type="RefSeq" id="WP_274153266.1">
    <property type="nucleotide sequence ID" value="NZ_CP117812.1"/>
</dbReference>
<evidence type="ECO:0000256" key="2">
    <source>
        <dbReference type="ARBA" id="ARBA00023134"/>
    </source>
</evidence>
<reference evidence="7 8" key="1">
    <citation type="submission" date="2023-02" db="EMBL/GenBank/DDBJ databases">
        <title>Genome sequence of Lentisphaera profundi SAORIC-696.</title>
        <authorList>
            <person name="Kim e."/>
            <person name="Cho J.-C."/>
            <person name="Choi A."/>
            <person name="Kang I."/>
        </authorList>
    </citation>
    <scope>NUCLEOTIDE SEQUENCE [LARGE SCALE GENOMIC DNA]</scope>
    <source>
        <strain evidence="7 8">SAORIC-696</strain>
    </source>
</reference>
<keyword evidence="3" id="KW-0690">Ribosome biogenesis</keyword>
<feature type="binding site" evidence="3">
    <location>
        <position position="369"/>
    </location>
    <ligand>
        <name>Zn(2+)</name>
        <dbReference type="ChEBI" id="CHEBI:29105"/>
    </ligand>
</feature>
<keyword evidence="3" id="KW-0479">Metal-binding</keyword>
<keyword evidence="3" id="KW-0963">Cytoplasm</keyword>
<dbReference type="SUPFAM" id="SSF52540">
    <property type="entry name" value="P-loop containing nucleoside triphosphate hydrolases"/>
    <property type="match status" value="1"/>
</dbReference>
<keyword evidence="2 3" id="KW-0342">GTP-binding</keyword>
<feature type="binding site" evidence="3">
    <location>
        <begin position="273"/>
        <end position="281"/>
    </location>
    <ligand>
        <name>GTP</name>
        <dbReference type="ChEBI" id="CHEBI:37565"/>
    </ligand>
</feature>
<name>A0ABY7VXE7_9BACT</name>
<keyword evidence="3" id="KW-0378">Hydrolase</keyword>
<feature type="binding site" evidence="3">
    <location>
        <position position="363"/>
    </location>
    <ligand>
        <name>Zn(2+)</name>
        <dbReference type="ChEBI" id="CHEBI:29105"/>
    </ligand>
</feature>
<feature type="binding site" evidence="3">
    <location>
        <position position="356"/>
    </location>
    <ligand>
        <name>Zn(2+)</name>
        <dbReference type="ChEBI" id="CHEBI:29105"/>
    </ligand>
</feature>
<comment type="subcellular location">
    <subcellularLocation>
        <location evidence="3">Cytoplasm</location>
    </subcellularLocation>
</comment>
<dbReference type="Pfam" id="PF03193">
    <property type="entry name" value="RsgA_GTPase"/>
    <property type="match status" value="1"/>
</dbReference>
<keyword evidence="3" id="KW-0694">RNA-binding</keyword>
<dbReference type="InterPro" id="IPR004881">
    <property type="entry name" value="Ribosome_biogen_GTPase_RsgA"/>
</dbReference>
<dbReference type="PANTHER" id="PTHR32120:SF11">
    <property type="entry name" value="SMALL RIBOSOMAL SUBUNIT BIOGENESIS GTPASE RSGA 1, MITOCHONDRIAL-RELATED"/>
    <property type="match status" value="1"/>
</dbReference>
<dbReference type="Gene3D" id="1.10.40.50">
    <property type="entry name" value="Probable gtpase engc, domain 3"/>
    <property type="match status" value="1"/>
</dbReference>
<evidence type="ECO:0000313" key="7">
    <source>
        <dbReference type="EMBL" id="WDE98392.1"/>
    </source>
</evidence>
<feature type="domain" description="EngC GTPase" evidence="5">
    <location>
        <begin position="180"/>
        <end position="331"/>
    </location>
</feature>
<keyword evidence="3" id="KW-0699">rRNA-binding</keyword>
<protein>
    <recommendedName>
        <fullName evidence="3">Small ribosomal subunit biogenesis GTPase RsgA</fullName>
        <ecNumber evidence="3">3.6.1.-</ecNumber>
    </recommendedName>
</protein>
<dbReference type="InterPro" id="IPR010914">
    <property type="entry name" value="RsgA_GTPase_dom"/>
</dbReference>
<feature type="domain" description="CP-type G" evidence="6">
    <location>
        <begin position="171"/>
        <end position="333"/>
    </location>
</feature>
<dbReference type="HAMAP" id="MF_01820">
    <property type="entry name" value="GTPase_RsgA"/>
    <property type="match status" value="1"/>
</dbReference>
<feature type="compositionally biased region" description="Polar residues" evidence="4">
    <location>
        <begin position="60"/>
        <end position="70"/>
    </location>
</feature>
<dbReference type="EC" id="3.6.1.-" evidence="3"/>
<dbReference type="PROSITE" id="PS50936">
    <property type="entry name" value="ENGC_GTPASE"/>
    <property type="match status" value="1"/>
</dbReference>
<comment type="subunit">
    <text evidence="3">Monomer. Associates with 30S ribosomal subunit, binds 16S rRNA.</text>
</comment>
<dbReference type="Proteomes" id="UP001214250">
    <property type="component" value="Chromosome 2"/>
</dbReference>
<feature type="compositionally biased region" description="Basic and acidic residues" evidence="4">
    <location>
        <begin position="10"/>
        <end position="24"/>
    </location>
</feature>
<dbReference type="PROSITE" id="PS51721">
    <property type="entry name" value="G_CP"/>
    <property type="match status" value="1"/>
</dbReference>
<keyword evidence="3" id="KW-0862">Zinc</keyword>
<organism evidence="7 8">
    <name type="scientific">Lentisphaera profundi</name>
    <dbReference type="NCBI Taxonomy" id="1658616"/>
    <lineage>
        <taxon>Bacteria</taxon>
        <taxon>Pseudomonadati</taxon>
        <taxon>Lentisphaerota</taxon>
        <taxon>Lentisphaeria</taxon>
        <taxon>Lentisphaerales</taxon>
        <taxon>Lentisphaeraceae</taxon>
        <taxon>Lentisphaera</taxon>
    </lineage>
</organism>